<evidence type="ECO:0000256" key="9">
    <source>
        <dbReference type="ARBA" id="ARBA00022645"/>
    </source>
</evidence>
<comment type="similarity">
    <text evidence="4">In the N-terminal section; belongs to the glycosyltransferase 51 family.</text>
</comment>
<dbReference type="InterPro" id="IPR001460">
    <property type="entry name" value="PCN-bd_Tpept"/>
</dbReference>
<proteinExistence type="inferred from homology"/>
<dbReference type="InterPro" id="IPR012338">
    <property type="entry name" value="Beta-lactam/transpept-like"/>
</dbReference>
<evidence type="ECO:0000313" key="31">
    <source>
        <dbReference type="EMBL" id="MCL6728806.1"/>
    </source>
</evidence>
<evidence type="ECO:0000256" key="19">
    <source>
        <dbReference type="ARBA" id="ARBA00023136"/>
    </source>
</evidence>
<keyword evidence="17" id="KW-0573">Peptidoglycan synthesis</keyword>
<evidence type="ECO:0000256" key="1">
    <source>
        <dbReference type="ARBA" id="ARBA00004249"/>
    </source>
</evidence>
<dbReference type="InterPro" id="IPR023346">
    <property type="entry name" value="Lysozyme-like_dom_sf"/>
</dbReference>
<protein>
    <recommendedName>
        <fullName evidence="6">Penicillin-binding protein 1A</fullName>
        <ecNumber evidence="24">2.4.99.28</ecNumber>
        <ecNumber evidence="5">3.4.16.4</ecNumber>
    </recommendedName>
</protein>
<evidence type="ECO:0000256" key="14">
    <source>
        <dbReference type="ARBA" id="ARBA00022801"/>
    </source>
</evidence>
<comment type="pathway">
    <text evidence="2">Cell wall biogenesis; peptidoglycan biosynthesis.</text>
</comment>
<dbReference type="EC" id="3.4.16.4" evidence="5"/>
<dbReference type="Pfam" id="PF00912">
    <property type="entry name" value="Transgly"/>
    <property type="match status" value="1"/>
</dbReference>
<evidence type="ECO:0000256" key="16">
    <source>
        <dbReference type="ARBA" id="ARBA00022968"/>
    </source>
</evidence>
<evidence type="ECO:0000256" key="10">
    <source>
        <dbReference type="ARBA" id="ARBA00022670"/>
    </source>
</evidence>
<keyword evidence="8" id="KW-0997">Cell inner membrane</keyword>
<evidence type="ECO:0000256" key="11">
    <source>
        <dbReference type="ARBA" id="ARBA00022676"/>
    </source>
</evidence>
<dbReference type="PANTHER" id="PTHR32282">
    <property type="entry name" value="BINDING PROTEIN TRANSPEPTIDASE, PUTATIVE-RELATED"/>
    <property type="match status" value="1"/>
</dbReference>
<comment type="similarity">
    <text evidence="3">In the C-terminal section; belongs to the transpeptidase family.</text>
</comment>
<evidence type="ECO:0000256" key="7">
    <source>
        <dbReference type="ARBA" id="ARBA00022475"/>
    </source>
</evidence>
<evidence type="ECO:0000259" key="30">
    <source>
        <dbReference type="Pfam" id="PF17092"/>
    </source>
</evidence>
<feature type="compositionally biased region" description="Low complexity" evidence="26">
    <location>
        <begin position="826"/>
        <end position="856"/>
    </location>
</feature>
<keyword evidence="7" id="KW-1003">Cell membrane</keyword>
<evidence type="ECO:0000256" key="23">
    <source>
        <dbReference type="ARBA" id="ARBA00034000"/>
    </source>
</evidence>
<keyword evidence="15" id="KW-0133">Cell shape</keyword>
<evidence type="ECO:0000256" key="17">
    <source>
        <dbReference type="ARBA" id="ARBA00022984"/>
    </source>
</evidence>
<evidence type="ECO:0000256" key="21">
    <source>
        <dbReference type="ARBA" id="ARBA00023268"/>
    </source>
</evidence>
<evidence type="ECO:0000256" key="25">
    <source>
        <dbReference type="ARBA" id="ARBA00049902"/>
    </source>
</evidence>
<feature type="region of interest" description="Disordered" evidence="26">
    <location>
        <begin position="802"/>
        <end position="869"/>
    </location>
</feature>
<keyword evidence="19 27" id="KW-0472">Membrane</keyword>
<evidence type="ECO:0000313" key="32">
    <source>
        <dbReference type="Proteomes" id="UP001165342"/>
    </source>
</evidence>
<dbReference type="Proteomes" id="UP001165342">
    <property type="component" value="Unassembled WGS sequence"/>
</dbReference>
<evidence type="ECO:0000256" key="4">
    <source>
        <dbReference type="ARBA" id="ARBA00007739"/>
    </source>
</evidence>
<evidence type="ECO:0000256" key="15">
    <source>
        <dbReference type="ARBA" id="ARBA00022960"/>
    </source>
</evidence>
<keyword evidence="10" id="KW-0645">Protease</keyword>
<keyword evidence="14" id="KW-0378">Hydrolase</keyword>
<sequence length="869" mass="96216">MKFERLTVPQWQLPDLVAFNERVRDRIEPWWQRKWVRRGTWTALGLFVFFSGVWLYFASGLPSSEKLLAYEPPLPTNVRGYDGDLVQTFARERRVELAYDEFPPLVVNAFISAEDKTFFRHGGIDYAGLIGAVADFTTKSVTGGGRAKGGSTITQQVAKYLLKDSSYNIGRKIREAILAFRLESTLSKQQILEIYLNSIFLGRNAYGVQSAARAYFDKDINELTLPEAAYLAVLPKAPANYDPVRATQKALDRRNYVLREMYRNGYISEEQWREAATMPLGTIRYGSNEKFRQQGGYFMEDVRRSLMKQFGENADNGPNSVYAGGLWVRTSMNPMMQDAAAEALREGLAKFDGAGRGWIDTEKSVDLSGDWAGALDRAPIGVGFTDWRKAVVLSKNAGEARIGFTNGSSGTLARSAAAMPKRGVGGVAFDYLRPGMIIIVKQESPGAYALRSVPKIGGGFVAEEVHTGRVLAMQGGFDVVGSAYNRATQALRQPGSAFKPIVYVTALENGMTPASIIVDAPFCVYQGAGLGNKCFVNFDRRYAGPHTMRWGVEQSRNLMTVRAASETGMPKVIANAKKLGVGDFPNYLSIALGAGETTVQRLVNAYAILANQGRSVRPTTIDYVQDRNGKVIFRTDNRCALMENCNAADWDGKTMPRPPSRTRQLLDPMAAFQMVHIMTGVIERGTATVLRDLDRPLFGKTGTTSGPTNVWFVGGTPDIVGGVYMGYDQPRPMGHAAQGGRIAAPIFKQWAQTALKDQPKVPFVAPAGIRWVRIDRASGKRVYGVFPTKEDPKSSVIWEAFQPQTEPRRSYRRSGNPYGEEDVDPRQQQLQQLQRLQQLRQQQRAAAAQRPRQVAPQPQPSVLPTTNTQ</sequence>
<keyword evidence="12" id="KW-0808">Transferase</keyword>
<dbReference type="Pfam" id="PF00905">
    <property type="entry name" value="Transpeptidase"/>
    <property type="match status" value="1"/>
</dbReference>
<keyword evidence="32" id="KW-1185">Reference proteome</keyword>
<dbReference type="Gene3D" id="1.10.3810.10">
    <property type="entry name" value="Biosynthetic peptidoglycan transglycosylase-like"/>
    <property type="match status" value="1"/>
</dbReference>
<dbReference type="Pfam" id="PF17092">
    <property type="entry name" value="PCB_OB"/>
    <property type="match status" value="1"/>
</dbReference>
<keyword evidence="16" id="KW-0735">Signal-anchor</keyword>
<feature type="domain" description="Penicillin-binding protein transpeptidase" evidence="28">
    <location>
        <begin position="458"/>
        <end position="749"/>
    </location>
</feature>
<evidence type="ECO:0000256" key="18">
    <source>
        <dbReference type="ARBA" id="ARBA00022989"/>
    </source>
</evidence>
<name>A0ABT0RZ14_9SPHN</name>
<evidence type="ECO:0000256" key="22">
    <source>
        <dbReference type="ARBA" id="ARBA00023316"/>
    </source>
</evidence>
<evidence type="ECO:0000256" key="27">
    <source>
        <dbReference type="SAM" id="Phobius"/>
    </source>
</evidence>
<evidence type="ECO:0000256" key="12">
    <source>
        <dbReference type="ARBA" id="ARBA00022679"/>
    </source>
</evidence>
<keyword evidence="11" id="KW-0328">Glycosyltransferase</keyword>
<feature type="domain" description="Penicillin-binding protein OB-like" evidence="30">
    <location>
        <begin position="362"/>
        <end position="456"/>
    </location>
</feature>
<dbReference type="InterPro" id="IPR050396">
    <property type="entry name" value="Glycosyltr_51/Transpeptidase"/>
</dbReference>
<reference evidence="31" key="1">
    <citation type="submission" date="2022-05" db="EMBL/GenBank/DDBJ databases">
        <authorList>
            <person name="Jo J.-H."/>
            <person name="Im W.-T."/>
        </authorList>
    </citation>
    <scope>NUCLEOTIDE SEQUENCE</scope>
    <source>
        <strain evidence="31">SE220</strain>
    </source>
</reference>
<evidence type="ECO:0000256" key="26">
    <source>
        <dbReference type="SAM" id="MobiDB-lite"/>
    </source>
</evidence>
<feature type="domain" description="Glycosyl transferase family 51" evidence="29">
    <location>
        <begin position="83"/>
        <end position="261"/>
    </location>
</feature>
<comment type="caution">
    <text evidence="31">The sequence shown here is derived from an EMBL/GenBank/DDBJ whole genome shotgun (WGS) entry which is preliminary data.</text>
</comment>
<dbReference type="InterPro" id="IPR001264">
    <property type="entry name" value="Glyco_trans_51"/>
</dbReference>
<evidence type="ECO:0000256" key="24">
    <source>
        <dbReference type="ARBA" id="ARBA00044770"/>
    </source>
</evidence>
<dbReference type="RefSeq" id="WP_249830309.1">
    <property type="nucleotide sequence ID" value="NZ_JAMGBE010000001.1"/>
</dbReference>
<keyword evidence="13 27" id="KW-0812">Transmembrane</keyword>
<organism evidence="31 32">
    <name type="scientific">Sphingomonas hankyongi</name>
    <dbReference type="NCBI Taxonomy" id="2908209"/>
    <lineage>
        <taxon>Bacteria</taxon>
        <taxon>Pseudomonadati</taxon>
        <taxon>Pseudomonadota</taxon>
        <taxon>Alphaproteobacteria</taxon>
        <taxon>Sphingomonadales</taxon>
        <taxon>Sphingomonadaceae</taxon>
        <taxon>Sphingomonas</taxon>
    </lineage>
</organism>
<evidence type="ECO:0000256" key="8">
    <source>
        <dbReference type="ARBA" id="ARBA00022519"/>
    </source>
</evidence>
<dbReference type="InterPro" id="IPR036950">
    <property type="entry name" value="PBP_transglycosylase"/>
</dbReference>
<dbReference type="Gene3D" id="3.40.710.10">
    <property type="entry name" value="DD-peptidase/beta-lactamase superfamily"/>
    <property type="match status" value="2"/>
</dbReference>
<dbReference type="PANTHER" id="PTHR32282:SF27">
    <property type="entry name" value="PENICILLIN-BINDING PROTEIN 1A"/>
    <property type="match status" value="1"/>
</dbReference>
<evidence type="ECO:0000256" key="5">
    <source>
        <dbReference type="ARBA" id="ARBA00012448"/>
    </source>
</evidence>
<dbReference type="SUPFAM" id="SSF56601">
    <property type="entry name" value="beta-lactamase/transpeptidase-like"/>
    <property type="match status" value="1"/>
</dbReference>
<dbReference type="EMBL" id="JAMGBE010000001">
    <property type="protein sequence ID" value="MCL6728806.1"/>
    <property type="molecule type" value="Genomic_DNA"/>
</dbReference>
<evidence type="ECO:0000256" key="2">
    <source>
        <dbReference type="ARBA" id="ARBA00004752"/>
    </source>
</evidence>
<dbReference type="NCBIfam" id="TIGR02074">
    <property type="entry name" value="PBP_1a_fam"/>
    <property type="match status" value="1"/>
</dbReference>
<dbReference type="SUPFAM" id="SSF53955">
    <property type="entry name" value="Lysozyme-like"/>
    <property type="match status" value="1"/>
</dbReference>
<evidence type="ECO:0000256" key="6">
    <source>
        <dbReference type="ARBA" id="ARBA00018638"/>
    </source>
</evidence>
<evidence type="ECO:0000259" key="29">
    <source>
        <dbReference type="Pfam" id="PF00912"/>
    </source>
</evidence>
<evidence type="ECO:0000256" key="20">
    <source>
        <dbReference type="ARBA" id="ARBA00023251"/>
    </source>
</evidence>
<dbReference type="InterPro" id="IPR031376">
    <property type="entry name" value="PCB_OB"/>
</dbReference>
<feature type="transmembrane region" description="Helical" evidence="27">
    <location>
        <begin position="39"/>
        <end position="57"/>
    </location>
</feature>
<keyword evidence="9" id="KW-0121">Carboxypeptidase</keyword>
<comment type="catalytic activity">
    <reaction evidence="25">
        <text>[GlcNAc-(1-&gt;4)-Mur2Ac(oyl-L-Ala-gamma-D-Glu-L-Lys-D-Ala-D-Ala)](n)-di-trans,octa-cis-undecaprenyl diphosphate + beta-D-GlcNAc-(1-&gt;4)-Mur2Ac(oyl-L-Ala-gamma-D-Glu-L-Lys-D-Ala-D-Ala)-di-trans,octa-cis-undecaprenyl diphosphate = [GlcNAc-(1-&gt;4)-Mur2Ac(oyl-L-Ala-gamma-D-Glu-L-Lys-D-Ala-D-Ala)](n+1)-di-trans,octa-cis-undecaprenyl diphosphate + di-trans,octa-cis-undecaprenyl diphosphate + H(+)</text>
        <dbReference type="Rhea" id="RHEA:23708"/>
        <dbReference type="Rhea" id="RHEA-COMP:9602"/>
        <dbReference type="Rhea" id="RHEA-COMP:9603"/>
        <dbReference type="ChEBI" id="CHEBI:15378"/>
        <dbReference type="ChEBI" id="CHEBI:58405"/>
        <dbReference type="ChEBI" id="CHEBI:60033"/>
        <dbReference type="ChEBI" id="CHEBI:78435"/>
        <dbReference type="EC" id="2.4.99.28"/>
    </reaction>
</comment>
<gene>
    <name evidence="31" type="ORF">LZ538_01895</name>
</gene>
<keyword evidence="18 27" id="KW-1133">Transmembrane helix</keyword>
<accession>A0ABT0RZ14</accession>
<evidence type="ECO:0000256" key="13">
    <source>
        <dbReference type="ARBA" id="ARBA00022692"/>
    </source>
</evidence>
<dbReference type="EC" id="2.4.99.28" evidence="24"/>
<evidence type="ECO:0000256" key="3">
    <source>
        <dbReference type="ARBA" id="ARBA00007090"/>
    </source>
</evidence>
<comment type="catalytic activity">
    <reaction evidence="23">
        <text>Preferential cleavage: (Ac)2-L-Lys-D-Ala-|-D-Ala. Also transpeptidation of peptidyl-alanyl moieties that are N-acyl substituents of D-alanine.</text>
        <dbReference type="EC" id="3.4.16.4"/>
    </reaction>
</comment>
<keyword evidence="22" id="KW-0961">Cell wall biogenesis/degradation</keyword>
<evidence type="ECO:0000259" key="28">
    <source>
        <dbReference type="Pfam" id="PF00905"/>
    </source>
</evidence>
<keyword evidence="20" id="KW-0046">Antibiotic resistance</keyword>
<comment type="subcellular location">
    <subcellularLocation>
        <location evidence="1">Cell inner membrane</location>
        <topology evidence="1">Single-pass type II membrane protein</topology>
    </subcellularLocation>
</comment>
<keyword evidence="21" id="KW-0511">Multifunctional enzyme</keyword>